<keyword evidence="2" id="KW-0812">Transmembrane</keyword>
<dbReference type="Proteomes" id="UP000185124">
    <property type="component" value="Unassembled WGS sequence"/>
</dbReference>
<keyword evidence="2" id="KW-0472">Membrane</keyword>
<feature type="transmembrane region" description="Helical" evidence="2">
    <location>
        <begin position="36"/>
        <end position="57"/>
    </location>
</feature>
<organism evidence="3 4">
    <name type="scientific">Micromonospora cremea</name>
    <dbReference type="NCBI Taxonomy" id="709881"/>
    <lineage>
        <taxon>Bacteria</taxon>
        <taxon>Bacillati</taxon>
        <taxon>Actinomycetota</taxon>
        <taxon>Actinomycetes</taxon>
        <taxon>Micromonosporales</taxon>
        <taxon>Micromonosporaceae</taxon>
        <taxon>Micromonospora</taxon>
    </lineage>
</organism>
<evidence type="ECO:0000313" key="3">
    <source>
        <dbReference type="EMBL" id="SIM65160.1"/>
    </source>
</evidence>
<dbReference type="AlphaFoldDB" id="A0A1N5UXC9"/>
<feature type="region of interest" description="Disordered" evidence="1">
    <location>
        <begin position="65"/>
        <end position="151"/>
    </location>
</feature>
<gene>
    <name evidence="3" type="ORF">SAMN04489832_1208</name>
</gene>
<feature type="compositionally biased region" description="Gly residues" evidence="1">
    <location>
        <begin position="138"/>
        <end position="149"/>
    </location>
</feature>
<sequence>MAAVGHGTDLQPESDPEPEPTGDATPRRGWPIGARMLLAATAVVLILGAAAVAVIIADPHRLGMSYSSAPDDVRPGDVRPDGTRPDGTRPDGTGPEGTRPDGTFPDHARPGSVQPDAGRPGDAGSDAGPRAGAADPDAGGGPGDEGAGAAGQTVTEPLAGRQRATFVLADGLSSFELRVVDLGDDLYRISSPTGSGVTARPAVLGETVRLGVVATGTSGARDVRVLLNERVSWRLQLDGGVSSQVLDLTRARLLGLELAGGSARTELLLPPVTGTMTVRLTGGASQLDVRVPGEPPERVRVGAGAASVVLREERWAGVAAGTLLGTPGWDRSADRLYLDLVAGAGSVTVGASTR</sequence>
<dbReference type="STRING" id="709881.SAMN04489832_1208"/>
<keyword evidence="4" id="KW-1185">Reference proteome</keyword>
<feature type="region of interest" description="Disordered" evidence="1">
    <location>
        <begin position="1"/>
        <end position="28"/>
    </location>
</feature>
<reference evidence="4" key="1">
    <citation type="submission" date="2016-12" db="EMBL/GenBank/DDBJ databases">
        <authorList>
            <person name="Varghese N."/>
            <person name="Submissions S."/>
        </authorList>
    </citation>
    <scope>NUCLEOTIDE SEQUENCE [LARGE SCALE GENOMIC DNA]</scope>
    <source>
        <strain evidence="4">DSM 45599</strain>
    </source>
</reference>
<evidence type="ECO:0000256" key="1">
    <source>
        <dbReference type="SAM" id="MobiDB-lite"/>
    </source>
</evidence>
<name>A0A1N5UXC9_9ACTN</name>
<keyword evidence="2" id="KW-1133">Transmembrane helix</keyword>
<accession>A0A1N5UXC9</accession>
<evidence type="ECO:0000256" key="2">
    <source>
        <dbReference type="SAM" id="Phobius"/>
    </source>
</evidence>
<evidence type="ECO:0000313" key="4">
    <source>
        <dbReference type="Proteomes" id="UP000185124"/>
    </source>
</evidence>
<dbReference type="EMBL" id="FSQT01000001">
    <property type="protein sequence ID" value="SIM65160.1"/>
    <property type="molecule type" value="Genomic_DNA"/>
</dbReference>
<feature type="compositionally biased region" description="Basic and acidic residues" evidence="1">
    <location>
        <begin position="71"/>
        <end position="89"/>
    </location>
</feature>
<feature type="compositionally biased region" description="Low complexity" evidence="1">
    <location>
        <begin position="120"/>
        <end position="137"/>
    </location>
</feature>
<proteinExistence type="predicted"/>
<dbReference type="OrthoDB" id="3292634at2"/>
<protein>
    <submittedName>
        <fullName evidence="3">Uncharacterized protein</fullName>
    </submittedName>
</protein>